<keyword evidence="3" id="KW-1185">Reference proteome</keyword>
<protein>
    <submittedName>
        <fullName evidence="2">Uncharacterized protein</fullName>
    </submittedName>
</protein>
<gene>
    <name evidence="2" type="ORF">GQ43DRAFT_97218</name>
</gene>
<dbReference type="EMBL" id="ML994046">
    <property type="protein sequence ID" value="KAF2199973.1"/>
    <property type="molecule type" value="Genomic_DNA"/>
</dbReference>
<organism evidence="2 3">
    <name type="scientific">Delitschia confertaspora ATCC 74209</name>
    <dbReference type="NCBI Taxonomy" id="1513339"/>
    <lineage>
        <taxon>Eukaryota</taxon>
        <taxon>Fungi</taxon>
        <taxon>Dikarya</taxon>
        <taxon>Ascomycota</taxon>
        <taxon>Pezizomycotina</taxon>
        <taxon>Dothideomycetes</taxon>
        <taxon>Pleosporomycetidae</taxon>
        <taxon>Pleosporales</taxon>
        <taxon>Delitschiaceae</taxon>
        <taxon>Delitschia</taxon>
    </lineage>
</organism>
<dbReference type="Proteomes" id="UP000799536">
    <property type="component" value="Unassembled WGS sequence"/>
</dbReference>
<dbReference type="AlphaFoldDB" id="A0A9P4MUD2"/>
<comment type="caution">
    <text evidence="2">The sequence shown here is derived from an EMBL/GenBank/DDBJ whole genome shotgun (WGS) entry which is preliminary data.</text>
</comment>
<name>A0A9P4MUD2_9PLEO</name>
<sequence>MSSLTSDWTIIMDHSEALPTQFPVSPQDTKVESPLTINTKTESPPTDDKTPPPPQEVASPVSPKYAESIPKPGPRVIEQEWEEGWRPALLRHHGPQRFRQPPLPPVPYNVHHRIDPDPLPPLIHSSSALLSKVNTYDGIADLPFSARISIYLVTYPFSDKDVKKWSWILKAGVTETWMYEIPASSHRAREGAEYSDIGFTDWDYNPVYNERYAEYIPSVNRRCTRNRNRNIREAPLPLYDGHADLPSVYLSRALDPAVVPETEKGVEFLIVVRNLRDREGRMPAFKLLVADSRKAAGIMLLYEAFVGNAIVFCGAVKDRVEGMQMGKGKGEVEFKRVEKFEERVGEEKGVVAVVC</sequence>
<proteinExistence type="predicted"/>
<reference evidence="2" key="1">
    <citation type="journal article" date="2020" name="Stud. Mycol.">
        <title>101 Dothideomycetes genomes: a test case for predicting lifestyles and emergence of pathogens.</title>
        <authorList>
            <person name="Haridas S."/>
            <person name="Albert R."/>
            <person name="Binder M."/>
            <person name="Bloem J."/>
            <person name="Labutti K."/>
            <person name="Salamov A."/>
            <person name="Andreopoulos B."/>
            <person name="Baker S."/>
            <person name="Barry K."/>
            <person name="Bills G."/>
            <person name="Bluhm B."/>
            <person name="Cannon C."/>
            <person name="Castanera R."/>
            <person name="Culley D."/>
            <person name="Daum C."/>
            <person name="Ezra D."/>
            <person name="Gonzalez J."/>
            <person name="Henrissat B."/>
            <person name="Kuo A."/>
            <person name="Liang C."/>
            <person name="Lipzen A."/>
            <person name="Lutzoni F."/>
            <person name="Magnuson J."/>
            <person name="Mondo S."/>
            <person name="Nolan M."/>
            <person name="Ohm R."/>
            <person name="Pangilinan J."/>
            <person name="Park H.-J."/>
            <person name="Ramirez L."/>
            <person name="Alfaro M."/>
            <person name="Sun H."/>
            <person name="Tritt A."/>
            <person name="Yoshinaga Y."/>
            <person name="Zwiers L.-H."/>
            <person name="Turgeon B."/>
            <person name="Goodwin S."/>
            <person name="Spatafora J."/>
            <person name="Crous P."/>
            <person name="Grigoriev I."/>
        </authorList>
    </citation>
    <scope>NUCLEOTIDE SEQUENCE</scope>
    <source>
        <strain evidence="2">ATCC 74209</strain>
    </source>
</reference>
<evidence type="ECO:0000313" key="2">
    <source>
        <dbReference type="EMBL" id="KAF2199973.1"/>
    </source>
</evidence>
<accession>A0A9P4MUD2</accession>
<dbReference type="OrthoDB" id="3795027at2759"/>
<evidence type="ECO:0000256" key="1">
    <source>
        <dbReference type="SAM" id="MobiDB-lite"/>
    </source>
</evidence>
<feature type="region of interest" description="Disordered" evidence="1">
    <location>
        <begin position="14"/>
        <end position="72"/>
    </location>
</feature>
<evidence type="ECO:0000313" key="3">
    <source>
        <dbReference type="Proteomes" id="UP000799536"/>
    </source>
</evidence>